<dbReference type="Gene3D" id="2.40.50.140">
    <property type="entry name" value="Nucleic acid-binding proteins"/>
    <property type="match status" value="1"/>
</dbReference>
<dbReference type="InterPro" id="IPR036599">
    <property type="entry name" value="DNA_ligase_N_sf"/>
</dbReference>
<keyword evidence="5" id="KW-0539">Nucleus</keyword>
<sequence length="1028" mass="114899">MPLPFVLVCDLLEQAHKQCKTGDKNLKQRVSSWFTLHRQHIDDPGTDASALLSTLLPDKRTDRVYCIQADTLANIVGRTFGLGTSRLQELRRYKEAGRGEDLADCVERIFKETPPPICFGKDAVTVEEIDSTLNNLAALCRFSSPVVRASQPYSSSNNRQELLGHLYLRLQAREAKWLTRLILKNFQPVMLDPCHLYHCYDPLLPTILRVQDNFDAALSLLRKLGKEPSFRNATGNQKWRDLIQHLTPVLGTKVGRPFWLKGRSIKHCMKLIQGRMSCEKKIDGEYCQIHIDLSKGFKCIQIFSKSGKDSTKDRAVLHGAIRDSLNIGRTSCKLSKGCILEGELVVYSDLEKKILPFHKIRKYVTRSGSYLNTEADSQRYDHEHLMIIYFDVLLIDGESLLGASQNERFERLTKLINRREGHADLVERQVIDLNDRLGVHYLRRAFAESITAREEGLVLKPDDPYFDFSESRRSFAGCPVKLKKEYIGGFGDVGDFAVVAARYDADKAKCYGIPNLKWTHFYLGCLENKEDVERCQARPVFTVVHQVELNEILLKTVSIYGNPMPVSFDDNDALILHLAPGIAQQKMHTVVFTEPLVFDVRCFSFDKEGNTNFWQPRFPQVSKVHFDRSFMDTISFSELQAVAEEATTTPAMEDSQEMMDWIAKLERADPRGVPVDAISQSTTGSLMTPSRTSSVRPSTSPAPNFSVSPAKPLQRLPALVEAPEPTLITPPTSSAKAAEMDFIAEDKTASEAANSPRASKRGPEREDATPQKRPRVSSESGTAGRELPPPTRRPLGDISANQMSLSPQASQTRPATAKHIVVDQTASSSAIAALHEPGKAMEGSVAEIPQPHRQSVPGPSSTRAKPKCQHAGDNCLFADTTVLLAPCIAQQPWVTENLLPLHGIHEWTADPQDWIASSVITASTSSSSAAAAASLSSTPASTSATNRPRRKRPRKICFVEHNRREATKTLLRCLNDNPVYTPNGRREYVEVYDWRLLEDVTALEKALKGLKPSKEQPDLKRKWWVGLA</sequence>
<feature type="compositionally biased region" description="Polar residues" evidence="6">
    <location>
        <begin position="678"/>
        <end position="687"/>
    </location>
</feature>
<dbReference type="PROSITE" id="PS50160">
    <property type="entry name" value="DNA_LIGASE_A3"/>
    <property type="match status" value="1"/>
</dbReference>
<feature type="region of interest" description="Disordered" evidence="6">
    <location>
        <begin position="672"/>
        <end position="710"/>
    </location>
</feature>
<evidence type="ECO:0000256" key="3">
    <source>
        <dbReference type="ARBA" id="ARBA00022741"/>
    </source>
</evidence>
<keyword evidence="9" id="KW-1185">Reference proteome</keyword>
<evidence type="ECO:0000256" key="1">
    <source>
        <dbReference type="ARBA" id="ARBA00007572"/>
    </source>
</evidence>
<dbReference type="GO" id="GO:0016874">
    <property type="term" value="F:ligase activity"/>
    <property type="evidence" value="ECO:0007669"/>
    <property type="project" value="UniProtKB-KW"/>
</dbReference>
<feature type="compositionally biased region" description="Basic and acidic residues" evidence="6">
    <location>
        <begin position="761"/>
        <end position="770"/>
    </location>
</feature>
<gene>
    <name evidence="8" type="ORF">CTAM01_05330</name>
</gene>
<dbReference type="CDD" id="cd08039">
    <property type="entry name" value="Adenylation_DNA_ligase_Fungal"/>
    <property type="match status" value="1"/>
</dbReference>
<feature type="compositionally biased region" description="Low complexity" evidence="6">
    <location>
        <begin position="688"/>
        <end position="701"/>
    </location>
</feature>
<feature type="region of interest" description="Disordered" evidence="6">
    <location>
        <begin position="933"/>
        <end position="953"/>
    </location>
</feature>
<reference evidence="8 9" key="1">
    <citation type="submission" date="2016-10" db="EMBL/GenBank/DDBJ databases">
        <title>The genome sequence of Colletotrichum fioriniae PJ7.</title>
        <authorList>
            <person name="Baroncelli R."/>
        </authorList>
    </citation>
    <scope>NUCLEOTIDE SEQUENCE [LARGE SCALE GENOMIC DNA]</scope>
    <source>
        <strain evidence="8 9">Tom-12</strain>
    </source>
</reference>
<dbReference type="PANTHER" id="PTHR45997:SF2">
    <property type="entry name" value="ATP DEPENDENT DNA LIGASE DOMAIN PROTEIN (AFU_ORTHOLOGUE AFUA_5G02430)"/>
    <property type="match status" value="1"/>
</dbReference>
<organism evidence="8 9">
    <name type="scientific">Colletotrichum tamarilloi</name>
    <dbReference type="NCBI Taxonomy" id="1209934"/>
    <lineage>
        <taxon>Eukaryota</taxon>
        <taxon>Fungi</taxon>
        <taxon>Dikarya</taxon>
        <taxon>Ascomycota</taxon>
        <taxon>Pezizomycotina</taxon>
        <taxon>Sordariomycetes</taxon>
        <taxon>Hypocreomycetidae</taxon>
        <taxon>Glomerellales</taxon>
        <taxon>Glomerellaceae</taxon>
        <taxon>Colletotrichum</taxon>
        <taxon>Colletotrichum acutatum species complex</taxon>
    </lineage>
</organism>
<dbReference type="SUPFAM" id="SSF56091">
    <property type="entry name" value="DNA ligase/mRNA capping enzyme, catalytic domain"/>
    <property type="match status" value="1"/>
</dbReference>
<protein>
    <submittedName>
        <fullName evidence="8">ATP dependent DNA ligase domain-containing protein</fullName>
    </submittedName>
</protein>
<feature type="compositionally biased region" description="Low complexity" evidence="6">
    <location>
        <begin position="933"/>
        <end position="945"/>
    </location>
</feature>
<keyword evidence="3" id="KW-0547">Nucleotide-binding</keyword>
<dbReference type="Gene3D" id="3.30.470.30">
    <property type="entry name" value="DNA ligase/mRNA capping enzyme"/>
    <property type="match status" value="1"/>
</dbReference>
<comment type="similarity">
    <text evidence="1">Belongs to the ATP-dependent DNA ligase family.</text>
</comment>
<feature type="region of interest" description="Disordered" evidence="6">
    <location>
        <begin position="746"/>
        <end position="799"/>
    </location>
</feature>
<keyword evidence="4" id="KW-0067">ATP-binding</keyword>
<feature type="domain" description="ATP-dependent DNA ligase family profile" evidence="7">
    <location>
        <begin position="378"/>
        <end position="527"/>
    </location>
</feature>
<dbReference type="GeneID" id="85405598"/>
<evidence type="ECO:0000313" key="8">
    <source>
        <dbReference type="EMBL" id="KAK1502517.1"/>
    </source>
</evidence>
<comment type="caution">
    <text evidence="8">The sequence shown here is derived from an EMBL/GenBank/DDBJ whole genome shotgun (WGS) entry which is preliminary data.</text>
</comment>
<dbReference type="InterPro" id="IPR012310">
    <property type="entry name" value="DNA_ligase_ATP-dep_cent"/>
</dbReference>
<evidence type="ECO:0000256" key="5">
    <source>
        <dbReference type="ARBA" id="ARBA00023242"/>
    </source>
</evidence>
<name>A0ABQ9RFH7_9PEZI</name>
<proteinExistence type="inferred from homology"/>
<dbReference type="Proteomes" id="UP001227543">
    <property type="component" value="Unassembled WGS sequence"/>
</dbReference>
<evidence type="ECO:0000256" key="4">
    <source>
        <dbReference type="ARBA" id="ARBA00022840"/>
    </source>
</evidence>
<dbReference type="Gene3D" id="1.10.3260.10">
    <property type="entry name" value="DNA ligase, ATP-dependent, N-terminal domain"/>
    <property type="match status" value="1"/>
</dbReference>
<dbReference type="InterPro" id="IPR029710">
    <property type="entry name" value="LIG4"/>
</dbReference>
<evidence type="ECO:0000256" key="6">
    <source>
        <dbReference type="SAM" id="MobiDB-lite"/>
    </source>
</evidence>
<evidence type="ECO:0000259" key="7">
    <source>
        <dbReference type="PROSITE" id="PS50160"/>
    </source>
</evidence>
<evidence type="ECO:0000256" key="2">
    <source>
        <dbReference type="ARBA" id="ARBA00022598"/>
    </source>
</evidence>
<dbReference type="Pfam" id="PF01068">
    <property type="entry name" value="DNA_ligase_A_M"/>
    <property type="match status" value="1"/>
</dbReference>
<dbReference type="Pfam" id="PF04675">
    <property type="entry name" value="DNA_ligase_A_N"/>
    <property type="match status" value="1"/>
</dbReference>
<dbReference type="PANTHER" id="PTHR45997">
    <property type="entry name" value="DNA LIGASE 4"/>
    <property type="match status" value="1"/>
</dbReference>
<dbReference type="EMBL" id="MLFU01000013">
    <property type="protein sequence ID" value="KAK1502517.1"/>
    <property type="molecule type" value="Genomic_DNA"/>
</dbReference>
<accession>A0ABQ9RFH7</accession>
<keyword evidence="2 8" id="KW-0436">Ligase</keyword>
<dbReference type="InterPro" id="IPR012308">
    <property type="entry name" value="DNA_ligase_ATP-dep_N"/>
</dbReference>
<dbReference type="InterPro" id="IPR012340">
    <property type="entry name" value="NA-bd_OB-fold"/>
</dbReference>
<dbReference type="RefSeq" id="XP_060384166.1">
    <property type="nucleotide sequence ID" value="XM_060521360.1"/>
</dbReference>
<evidence type="ECO:0000313" key="9">
    <source>
        <dbReference type="Proteomes" id="UP001227543"/>
    </source>
</evidence>